<sequence length="182" mass="22003">MISLYLFILFSSFFWLLCFVVNSALGGDMVGNRHTCFRGKCNGCCRRNVGAICLLFRLILFFIFIIIVVRRIRKTRIHTYIHEHIIYIHIYVYVYMFIYLYIFLKVLLFLSSYLTRTFSFFSFSFFPQILFSLFLPSATRDSVHNWRSYFLFFLFLGPFPLIFLFPHEYIIILQIKRKVHLQ</sequence>
<feature type="transmembrane region" description="Helical" evidence="1">
    <location>
        <begin position="150"/>
        <end position="172"/>
    </location>
</feature>
<dbReference type="KEGG" id="tbg:TbgDal_V1130"/>
<feature type="transmembrane region" description="Helical" evidence="1">
    <location>
        <begin position="50"/>
        <end position="69"/>
    </location>
</feature>
<reference evidence="4" key="1">
    <citation type="journal article" date="2010" name="PLoS Negl. Trop. Dis.">
        <title>The genome sequence of Trypanosoma brucei gambiense, causative agent of chronic human african trypanosomiasis.</title>
        <authorList>
            <person name="Jackson A.P."/>
            <person name="Sanders M."/>
            <person name="Berry A."/>
            <person name="McQuillan J."/>
            <person name="Aslett M.A."/>
            <person name="Quail M.A."/>
            <person name="Chukualim B."/>
            <person name="Capewell P."/>
            <person name="MacLeod A."/>
            <person name="Melville S.E."/>
            <person name="Gibson W."/>
            <person name="Barry J.D."/>
            <person name="Berriman M."/>
            <person name="Hertz-Fowler C."/>
        </authorList>
    </citation>
    <scope>NUCLEOTIDE SEQUENCE [LARGE SCALE GENOMIC DNA]</scope>
    <source>
        <strain evidence="4">MHOM/CI/86/DAL972</strain>
    </source>
</reference>
<evidence type="ECO:0000256" key="2">
    <source>
        <dbReference type="SAM" id="SignalP"/>
    </source>
</evidence>
<evidence type="ECO:0000256" key="1">
    <source>
        <dbReference type="SAM" id="Phobius"/>
    </source>
</evidence>
<evidence type="ECO:0000313" key="3">
    <source>
        <dbReference type="EMBL" id="CBH10975.1"/>
    </source>
</evidence>
<keyword evidence="1" id="KW-1133">Transmembrane helix</keyword>
<dbReference type="GeneID" id="23861086"/>
<evidence type="ECO:0008006" key="5">
    <source>
        <dbReference type="Google" id="ProtNLM"/>
    </source>
</evidence>
<keyword evidence="1" id="KW-0812">Transmembrane</keyword>
<dbReference type="Proteomes" id="UP000002316">
    <property type="component" value="Chromosome 5"/>
</dbReference>
<accession>C9ZNJ7</accession>
<name>C9ZNJ7_TRYB9</name>
<organism evidence="3 4">
    <name type="scientific">Trypanosoma brucei gambiense (strain MHOM/CI/86/DAL972)</name>
    <dbReference type="NCBI Taxonomy" id="679716"/>
    <lineage>
        <taxon>Eukaryota</taxon>
        <taxon>Discoba</taxon>
        <taxon>Euglenozoa</taxon>
        <taxon>Kinetoplastea</taxon>
        <taxon>Metakinetoplastina</taxon>
        <taxon>Trypanosomatida</taxon>
        <taxon>Trypanosomatidae</taxon>
        <taxon>Trypanosoma</taxon>
    </lineage>
</organism>
<keyword evidence="2" id="KW-0732">Signal</keyword>
<dbReference type="RefSeq" id="XP_011773262.1">
    <property type="nucleotide sequence ID" value="XM_011774960.1"/>
</dbReference>
<dbReference type="EMBL" id="FN554968">
    <property type="protein sequence ID" value="CBH10975.1"/>
    <property type="molecule type" value="Genomic_DNA"/>
</dbReference>
<dbReference type="AlphaFoldDB" id="C9ZNJ7"/>
<feature type="chain" id="PRO_5003005558" description="T. brucei spp.-specific protein" evidence="2">
    <location>
        <begin position="27"/>
        <end position="182"/>
    </location>
</feature>
<gene>
    <name evidence="3" type="ORF">TbgDal_V1130</name>
</gene>
<protein>
    <recommendedName>
        <fullName evidence="5">T. brucei spp.-specific protein</fullName>
    </recommendedName>
</protein>
<proteinExistence type="predicted"/>
<feature type="transmembrane region" description="Helical" evidence="1">
    <location>
        <begin position="120"/>
        <end position="138"/>
    </location>
</feature>
<evidence type="ECO:0000313" key="4">
    <source>
        <dbReference type="Proteomes" id="UP000002316"/>
    </source>
</evidence>
<feature type="transmembrane region" description="Helical" evidence="1">
    <location>
        <begin position="90"/>
        <end position="114"/>
    </location>
</feature>
<keyword evidence="1" id="KW-0472">Membrane</keyword>
<feature type="signal peptide" evidence="2">
    <location>
        <begin position="1"/>
        <end position="26"/>
    </location>
</feature>